<sequence length="101" mass="11172">MDKNSPEYGCSGRIKQTSEKSEKEIKRLYRKHKEQANIRLWAHGGLGLLSELKACRSMFVCFSIVFLLLVVVVVAVGVVDKVSVLVVVVVVVVVVVEMNAV</sequence>
<evidence type="ECO:0000313" key="2">
    <source>
        <dbReference type="EMBL" id="GFR93460.1"/>
    </source>
</evidence>
<keyword evidence="3" id="KW-1185">Reference proteome</keyword>
<dbReference type="EMBL" id="BMAT01001841">
    <property type="protein sequence ID" value="GFR93460.1"/>
    <property type="molecule type" value="Genomic_DNA"/>
</dbReference>
<keyword evidence="1" id="KW-0812">Transmembrane</keyword>
<dbReference type="AlphaFoldDB" id="A0AAV4H7P0"/>
<organism evidence="2 3">
    <name type="scientific">Elysia marginata</name>
    <dbReference type="NCBI Taxonomy" id="1093978"/>
    <lineage>
        <taxon>Eukaryota</taxon>
        <taxon>Metazoa</taxon>
        <taxon>Spiralia</taxon>
        <taxon>Lophotrochozoa</taxon>
        <taxon>Mollusca</taxon>
        <taxon>Gastropoda</taxon>
        <taxon>Heterobranchia</taxon>
        <taxon>Euthyneura</taxon>
        <taxon>Panpulmonata</taxon>
        <taxon>Sacoglossa</taxon>
        <taxon>Placobranchoidea</taxon>
        <taxon>Plakobranchidae</taxon>
        <taxon>Elysia</taxon>
    </lineage>
</organism>
<keyword evidence="1" id="KW-1133">Transmembrane helix</keyword>
<keyword evidence="1" id="KW-0472">Membrane</keyword>
<evidence type="ECO:0000256" key="1">
    <source>
        <dbReference type="SAM" id="Phobius"/>
    </source>
</evidence>
<protein>
    <submittedName>
        <fullName evidence="2">Uncharacterized protein</fullName>
    </submittedName>
</protein>
<gene>
    <name evidence="2" type="ORF">ElyMa_000893400</name>
</gene>
<reference evidence="2 3" key="1">
    <citation type="journal article" date="2021" name="Elife">
        <title>Chloroplast acquisition without the gene transfer in kleptoplastic sea slugs, Plakobranchus ocellatus.</title>
        <authorList>
            <person name="Maeda T."/>
            <person name="Takahashi S."/>
            <person name="Yoshida T."/>
            <person name="Shimamura S."/>
            <person name="Takaki Y."/>
            <person name="Nagai Y."/>
            <person name="Toyoda A."/>
            <person name="Suzuki Y."/>
            <person name="Arimoto A."/>
            <person name="Ishii H."/>
            <person name="Satoh N."/>
            <person name="Nishiyama T."/>
            <person name="Hasebe M."/>
            <person name="Maruyama T."/>
            <person name="Minagawa J."/>
            <person name="Obokata J."/>
            <person name="Shigenobu S."/>
        </authorList>
    </citation>
    <scope>NUCLEOTIDE SEQUENCE [LARGE SCALE GENOMIC DNA]</scope>
</reference>
<evidence type="ECO:0000313" key="3">
    <source>
        <dbReference type="Proteomes" id="UP000762676"/>
    </source>
</evidence>
<name>A0AAV4H7P0_9GAST</name>
<accession>A0AAV4H7P0</accession>
<comment type="caution">
    <text evidence="2">The sequence shown here is derived from an EMBL/GenBank/DDBJ whole genome shotgun (WGS) entry which is preliminary data.</text>
</comment>
<feature type="transmembrane region" description="Helical" evidence="1">
    <location>
        <begin position="58"/>
        <end position="76"/>
    </location>
</feature>
<feature type="transmembrane region" description="Helical" evidence="1">
    <location>
        <begin position="82"/>
        <end position="100"/>
    </location>
</feature>
<proteinExistence type="predicted"/>
<dbReference type="Proteomes" id="UP000762676">
    <property type="component" value="Unassembled WGS sequence"/>
</dbReference>